<evidence type="ECO:0008006" key="4">
    <source>
        <dbReference type="Google" id="ProtNLM"/>
    </source>
</evidence>
<reference evidence="2" key="1">
    <citation type="submission" date="2025-08" db="UniProtKB">
        <authorList>
            <consortium name="Ensembl"/>
        </authorList>
    </citation>
    <scope>IDENTIFICATION</scope>
</reference>
<evidence type="ECO:0000313" key="3">
    <source>
        <dbReference type="Proteomes" id="UP000261580"/>
    </source>
</evidence>
<dbReference type="Proteomes" id="UP000261580">
    <property type="component" value="Unassembled WGS sequence"/>
</dbReference>
<evidence type="ECO:0000256" key="1">
    <source>
        <dbReference type="SAM" id="MobiDB-lite"/>
    </source>
</evidence>
<dbReference type="GeneTree" id="ENSGT00400000024875"/>
<keyword evidence="3" id="KW-1185">Reference proteome</keyword>
<dbReference type="CDD" id="cd20220">
    <property type="entry name" value="PFM_natterin-3-like"/>
    <property type="match status" value="1"/>
</dbReference>
<feature type="compositionally biased region" description="Polar residues" evidence="1">
    <location>
        <begin position="389"/>
        <end position="400"/>
    </location>
</feature>
<dbReference type="Gene3D" id="2.170.15.10">
    <property type="entry name" value="Proaerolysin, chain A, domain 3"/>
    <property type="match status" value="1"/>
</dbReference>
<dbReference type="Pfam" id="PF11901">
    <property type="entry name" value="DM9"/>
    <property type="match status" value="1"/>
</dbReference>
<feature type="compositionally biased region" description="Basic residues" evidence="1">
    <location>
        <begin position="407"/>
        <end position="423"/>
    </location>
</feature>
<dbReference type="PANTHER" id="PTHR31649">
    <property type="entry name" value="AGAP009604-PA"/>
    <property type="match status" value="1"/>
</dbReference>
<dbReference type="SMART" id="SM00696">
    <property type="entry name" value="DM9"/>
    <property type="match status" value="1"/>
</dbReference>
<dbReference type="SUPFAM" id="SSF56973">
    <property type="entry name" value="Aerolisin/ETX pore-forming domain"/>
    <property type="match status" value="1"/>
</dbReference>
<reference evidence="2" key="2">
    <citation type="submission" date="2025-09" db="UniProtKB">
        <authorList>
            <consortium name="Ensembl"/>
        </authorList>
    </citation>
    <scope>IDENTIFICATION</scope>
</reference>
<feature type="region of interest" description="Disordered" evidence="1">
    <location>
        <begin position="388"/>
        <end position="423"/>
    </location>
</feature>
<dbReference type="STRING" id="32507.ENSNBRP00000020217"/>
<proteinExistence type="predicted"/>
<dbReference type="InterPro" id="IPR006616">
    <property type="entry name" value="DM9_repeat"/>
</dbReference>
<dbReference type="PANTHER" id="PTHR31649:SF1">
    <property type="entry name" value="FARNESOIC ACID O-METHYL TRANSFERASE DOMAIN-CONTAINING PROTEIN"/>
    <property type="match status" value="1"/>
</dbReference>
<name>A0A3Q4HS03_NEOBR</name>
<protein>
    <recommendedName>
        <fullName evidence="4">Natterin-3</fullName>
    </recommendedName>
</protein>
<dbReference type="AlphaFoldDB" id="A0A3Q4HS03"/>
<dbReference type="OMA" id="CANDDIY"/>
<dbReference type="Ensembl" id="ENSNBRT00000020759.1">
    <property type="protein sequence ID" value="ENSNBRP00000020217.1"/>
    <property type="gene ID" value="ENSNBRG00000015575.1"/>
</dbReference>
<organism evidence="2 3">
    <name type="scientific">Neolamprologus brichardi</name>
    <name type="common">Fairy cichlid</name>
    <name type="synonym">Lamprologus brichardi</name>
    <dbReference type="NCBI Taxonomy" id="32507"/>
    <lineage>
        <taxon>Eukaryota</taxon>
        <taxon>Metazoa</taxon>
        <taxon>Chordata</taxon>
        <taxon>Craniata</taxon>
        <taxon>Vertebrata</taxon>
        <taxon>Euteleostomi</taxon>
        <taxon>Actinopterygii</taxon>
        <taxon>Neopterygii</taxon>
        <taxon>Teleostei</taxon>
        <taxon>Neoteleostei</taxon>
        <taxon>Acanthomorphata</taxon>
        <taxon>Ovalentaria</taxon>
        <taxon>Cichlomorphae</taxon>
        <taxon>Cichliformes</taxon>
        <taxon>Cichlidae</taxon>
        <taxon>African cichlids</taxon>
        <taxon>Pseudocrenilabrinae</taxon>
        <taxon>Lamprologini</taxon>
        <taxon>Neolamprologus</taxon>
    </lineage>
</organism>
<evidence type="ECO:0000313" key="2">
    <source>
        <dbReference type="Ensembl" id="ENSNBRP00000020217.1"/>
    </source>
</evidence>
<sequence>MGLKVKGIVCQTDNAQAVYTCTPLFGAGPNSSGIPPTAVNGPMLTNLPLLSVRNFRQKRQVQSSSVVPIKGTNLMWVTWKNSLPRNAVSLYNGYTNRVDYICKYKCDAGFYTPSKGRYCYYPSAIEKRSFRFEILVNKDDFEILEWKADSYGSVPKNSVWTCPGEQIYVGKNKYGLGKVSTKDNVFYLPYEDEEYSYNNYEVLTISENVISQLIYNVRYNNDDSKVFKFPPEVMNEATISNHECHPVVKTVTLSKRYEVQQRWDFAFSFKIGAKTTINTGIPLLVGGAVEVSTEVQFQYTEGGTVTDSMTDTASVVLTVPPNHSCKFSTVRRKEKVDISFTALLRRTYGDGKIHTTSITGTYDNIHSGKIQAVVDRCELLEKFKPCPVESSSTEQKNATNHTEHNGNRKKQNRNRKKQNRNRKKLRLLSVNVNVLENSKPCPVESSSSMSNNVNLVFLLLTSFYHFCLL</sequence>
<accession>A0A3Q4HS03</accession>